<dbReference type="AlphaFoldDB" id="A0A2S0NKY6"/>
<evidence type="ECO:0000256" key="6">
    <source>
        <dbReference type="ARBA" id="ARBA00047942"/>
    </source>
</evidence>
<evidence type="ECO:0000256" key="5">
    <source>
        <dbReference type="ARBA" id="ARBA00022691"/>
    </source>
</evidence>
<dbReference type="GO" id="GO:0009007">
    <property type="term" value="F:site-specific DNA-methyltransferase (adenine-specific) activity"/>
    <property type="evidence" value="ECO:0007669"/>
    <property type="project" value="UniProtKB-UniRule"/>
</dbReference>
<dbReference type="PROSITE" id="PS00092">
    <property type="entry name" value="N6_MTASE"/>
    <property type="match status" value="1"/>
</dbReference>
<dbReference type="GO" id="GO:0006298">
    <property type="term" value="P:mismatch repair"/>
    <property type="evidence" value="ECO:0007669"/>
    <property type="project" value="TreeGrafter"/>
</dbReference>
<dbReference type="GO" id="GO:1904047">
    <property type="term" value="F:S-adenosyl-L-methionine binding"/>
    <property type="evidence" value="ECO:0007669"/>
    <property type="project" value="TreeGrafter"/>
</dbReference>
<feature type="binding site" evidence="7">
    <location>
        <position position="187"/>
    </location>
    <ligand>
        <name>S-adenosyl-L-methionine</name>
        <dbReference type="ChEBI" id="CHEBI:59789"/>
    </ligand>
</feature>
<evidence type="ECO:0000256" key="1">
    <source>
        <dbReference type="ARBA" id="ARBA00006594"/>
    </source>
</evidence>
<dbReference type="InterPro" id="IPR012327">
    <property type="entry name" value="MeTrfase_D12"/>
</dbReference>
<organism evidence="9 10">
    <name type="scientific">Williamsoniiplasma luminosum</name>
    <dbReference type="NCBI Taxonomy" id="214888"/>
    <lineage>
        <taxon>Bacteria</taxon>
        <taxon>Bacillati</taxon>
        <taxon>Mycoplasmatota</taxon>
        <taxon>Mollicutes</taxon>
        <taxon>Entomoplasmatales</taxon>
        <taxon>Williamsoniiplasma</taxon>
    </lineage>
</organism>
<sequence>MKPIIKWVGGKSQLLNELNARKPEQFNNYFELFVGGGAFALNLNKDKTTISDLNEELINMYQCIRDNVDEVIEIINQFKVLYNENPEKFYYELRNLDKDENFIQNNTNNFRAARKIFLNKTCFNGLYRVNSKNQFNVPWNQNQNTPGVYDEKNLIEVSSFLKKINIKNQNYKDSLKDIKKGDFVYLDPPYDKVKKDTFVDYTKDNFGEKEQEELADFAKLINNKNAYFMISNHNTPLINELYKDFKIEIVHARRNVNSKGNNRGIVEEVIITNY</sequence>
<dbReference type="PANTHER" id="PTHR30481">
    <property type="entry name" value="DNA ADENINE METHYLASE"/>
    <property type="match status" value="1"/>
</dbReference>
<gene>
    <name evidence="9" type="ORF">C5T88_03765</name>
</gene>
<feature type="binding site" evidence="7">
    <location>
        <position position="52"/>
    </location>
    <ligand>
        <name>S-adenosyl-L-methionine</name>
        <dbReference type="ChEBI" id="CHEBI:59789"/>
    </ligand>
</feature>
<comment type="catalytic activity">
    <reaction evidence="6 8">
        <text>a 2'-deoxyadenosine in DNA + S-adenosyl-L-methionine = an N(6)-methyl-2'-deoxyadenosine in DNA + S-adenosyl-L-homocysteine + H(+)</text>
        <dbReference type="Rhea" id="RHEA:15197"/>
        <dbReference type="Rhea" id="RHEA-COMP:12418"/>
        <dbReference type="Rhea" id="RHEA-COMP:12419"/>
        <dbReference type="ChEBI" id="CHEBI:15378"/>
        <dbReference type="ChEBI" id="CHEBI:57856"/>
        <dbReference type="ChEBI" id="CHEBI:59789"/>
        <dbReference type="ChEBI" id="CHEBI:90615"/>
        <dbReference type="ChEBI" id="CHEBI:90616"/>
        <dbReference type="EC" id="2.1.1.72"/>
    </reaction>
</comment>
<dbReference type="InterPro" id="IPR029063">
    <property type="entry name" value="SAM-dependent_MTases_sf"/>
</dbReference>
<dbReference type="InterPro" id="IPR023095">
    <property type="entry name" value="Ade_MeTrfase_dom_2"/>
</dbReference>
<protein>
    <recommendedName>
        <fullName evidence="2 8">Site-specific DNA-methyltransferase (adenine-specific)</fullName>
        <ecNumber evidence="2 8">2.1.1.72</ecNumber>
    </recommendedName>
</protein>
<feature type="binding site" evidence="7">
    <location>
        <position position="11"/>
    </location>
    <ligand>
        <name>S-adenosyl-L-methionine</name>
        <dbReference type="ChEBI" id="CHEBI:59789"/>
    </ligand>
</feature>
<dbReference type="EMBL" id="CP027019">
    <property type="protein sequence ID" value="AVP49665.1"/>
    <property type="molecule type" value="Genomic_DNA"/>
</dbReference>
<evidence type="ECO:0000256" key="4">
    <source>
        <dbReference type="ARBA" id="ARBA00022679"/>
    </source>
</evidence>
<dbReference type="InterPro" id="IPR012263">
    <property type="entry name" value="M_m6A_EcoRV"/>
</dbReference>
<evidence type="ECO:0000256" key="7">
    <source>
        <dbReference type="PIRSR" id="PIRSR000398-1"/>
    </source>
</evidence>
<dbReference type="EC" id="2.1.1.72" evidence="2 8"/>
<dbReference type="NCBIfam" id="TIGR00571">
    <property type="entry name" value="dam"/>
    <property type="match status" value="1"/>
</dbReference>
<proteinExistence type="inferred from homology"/>
<dbReference type="Pfam" id="PF02086">
    <property type="entry name" value="MethyltransfD12"/>
    <property type="match status" value="1"/>
</dbReference>
<dbReference type="Gene3D" id="1.10.1020.10">
    <property type="entry name" value="Adenine-specific Methyltransferase, Domain 2"/>
    <property type="match status" value="1"/>
</dbReference>
<accession>A0A2S0NKY6</accession>
<dbReference type="Gene3D" id="3.40.50.150">
    <property type="entry name" value="Vaccinia Virus protein VP39"/>
    <property type="match status" value="1"/>
</dbReference>
<keyword evidence="3 8" id="KW-0489">Methyltransferase</keyword>
<reference evidence="10" key="1">
    <citation type="submission" date="2018-02" db="EMBL/GenBank/DDBJ databases">
        <title>Firefly genomes illuminate parallel origins of bioluminescence in beetles.</title>
        <authorList>
            <person name="Fallon T.R."/>
            <person name="Lower S.E.S."/>
            <person name="Behringer M."/>
            <person name="Weng J.-K."/>
        </authorList>
    </citation>
    <scope>NUCLEOTIDE SEQUENCE [LARGE SCALE GENOMIC DNA]</scope>
</reference>
<dbReference type="GO" id="GO:0043565">
    <property type="term" value="F:sequence-specific DNA binding"/>
    <property type="evidence" value="ECO:0007669"/>
    <property type="project" value="TreeGrafter"/>
</dbReference>
<dbReference type="PIRSF" id="PIRSF000398">
    <property type="entry name" value="M_m6A_EcoRV"/>
    <property type="match status" value="1"/>
</dbReference>
<evidence type="ECO:0000256" key="2">
    <source>
        <dbReference type="ARBA" id="ARBA00011900"/>
    </source>
</evidence>
<dbReference type="PANTHER" id="PTHR30481:SF3">
    <property type="entry name" value="DNA ADENINE METHYLASE"/>
    <property type="match status" value="1"/>
</dbReference>
<dbReference type="RefSeq" id="WP_303662231.1">
    <property type="nucleotide sequence ID" value="NZ_CP027019.1"/>
</dbReference>
<feature type="binding site" evidence="7">
    <location>
        <position position="7"/>
    </location>
    <ligand>
        <name>S-adenosyl-L-methionine</name>
        <dbReference type="ChEBI" id="CHEBI:59789"/>
    </ligand>
</feature>
<evidence type="ECO:0000313" key="9">
    <source>
        <dbReference type="EMBL" id="AVP49665.1"/>
    </source>
</evidence>
<keyword evidence="4 8" id="KW-0808">Transferase</keyword>
<evidence type="ECO:0000256" key="3">
    <source>
        <dbReference type="ARBA" id="ARBA00022603"/>
    </source>
</evidence>
<name>A0A2S0NKY6_9MOLU</name>
<dbReference type="PRINTS" id="PR00505">
    <property type="entry name" value="D12N6MTFRASE"/>
</dbReference>
<dbReference type="InterPro" id="IPR002052">
    <property type="entry name" value="DNA_methylase_N6_adenine_CS"/>
</dbReference>
<dbReference type="GO" id="GO:0009307">
    <property type="term" value="P:DNA restriction-modification system"/>
    <property type="evidence" value="ECO:0007669"/>
    <property type="project" value="InterPro"/>
</dbReference>
<dbReference type="GO" id="GO:0032259">
    <property type="term" value="P:methylation"/>
    <property type="evidence" value="ECO:0007669"/>
    <property type="project" value="UniProtKB-KW"/>
</dbReference>
<evidence type="ECO:0000256" key="8">
    <source>
        <dbReference type="RuleBase" id="RU361257"/>
    </source>
</evidence>
<dbReference type="Proteomes" id="UP000239250">
    <property type="component" value="Chromosome"/>
</dbReference>
<comment type="similarity">
    <text evidence="1 8">Belongs to the N(4)/N(6)-methyltransferase family.</text>
</comment>
<evidence type="ECO:0000313" key="10">
    <source>
        <dbReference type="Proteomes" id="UP000239250"/>
    </source>
</evidence>
<keyword evidence="5 8" id="KW-0949">S-adenosyl-L-methionine</keyword>
<dbReference type="SUPFAM" id="SSF53335">
    <property type="entry name" value="S-adenosyl-L-methionine-dependent methyltransferases"/>
    <property type="match status" value="1"/>
</dbReference>